<reference evidence="2" key="1">
    <citation type="submission" date="2020-10" db="EMBL/GenBank/DDBJ databases">
        <authorList>
            <person name="Gilroy R."/>
        </authorList>
    </citation>
    <scope>NUCLEOTIDE SEQUENCE</scope>
    <source>
        <strain evidence="2">ChiW25-3613</strain>
    </source>
</reference>
<reference evidence="2" key="2">
    <citation type="journal article" date="2021" name="PeerJ">
        <title>Extensive microbial diversity within the chicken gut microbiome revealed by metagenomics and culture.</title>
        <authorList>
            <person name="Gilroy R."/>
            <person name="Ravi A."/>
            <person name="Getino M."/>
            <person name="Pursley I."/>
            <person name="Horton D.L."/>
            <person name="Alikhan N.F."/>
            <person name="Baker D."/>
            <person name="Gharbi K."/>
            <person name="Hall N."/>
            <person name="Watson M."/>
            <person name="Adriaenssens E.M."/>
            <person name="Foster-Nyarko E."/>
            <person name="Jarju S."/>
            <person name="Secka A."/>
            <person name="Antonio M."/>
            <person name="Oren A."/>
            <person name="Chaudhuri R.R."/>
            <person name="La Ragione R."/>
            <person name="Hildebrand F."/>
            <person name="Pallen M.J."/>
        </authorList>
    </citation>
    <scope>NUCLEOTIDE SEQUENCE</scope>
    <source>
        <strain evidence="2">ChiW25-3613</strain>
    </source>
</reference>
<gene>
    <name evidence="2" type="ORF">IAB90_01255</name>
</gene>
<dbReference type="Proteomes" id="UP000824179">
    <property type="component" value="Unassembled WGS sequence"/>
</dbReference>
<accession>A0A9D1DAL8</accession>
<dbReference type="EMBL" id="DVHB01000026">
    <property type="protein sequence ID" value="HIR38986.1"/>
    <property type="molecule type" value="Genomic_DNA"/>
</dbReference>
<comment type="caution">
    <text evidence="2">The sequence shown here is derived from an EMBL/GenBank/DDBJ whole genome shotgun (WGS) entry which is preliminary data.</text>
</comment>
<dbReference type="Pfam" id="PF07693">
    <property type="entry name" value="KAP_NTPase"/>
    <property type="match status" value="1"/>
</dbReference>
<sequence>MMNTEELTAYIKNYLENDKTRSAIMLTGAWGRGKSYYIQNVLANELNKCNYDIAIVSLYGLKTIAELNKSIYLELRAKKTLKKLASKKKNKETKKNNKLFNWLCKHGKEAASGTALLGKTIIKGVAGFFNVPVEFSDKDLEKLYTSINLNGKLIVLEDLERSGIDIIEIMGYVNNLVEQDGVKVLLVANENEIIKYEVKEETDKDGKKIQKKVSTKITEEYLRIKEKTVSDTISFYADINDSVENILRLFNNHYFNEALKEKTDAGIPLIVDEIENVMFEVKCYNLRALLYSCQKTLDMFLKSLGDCEISYFRFVLCSNTAFALKLSQNSNLEWTDNIKSPNELGSYHFPLYRCCYDYIKRQFFDSEQFKRDESAYIRQKTFEVKQKDLQTALDILYIFYERTETEVSAAVEKIYEYLKEKENYFPLGQYSKLANYLIAARQCVNDEKIIDSCKEEILNKLHGTVLNNEVIHDLTYHDGIELWTDKQKDEYSAFKQEMLKDTKVESIVVLGKISSPDDVKKLADSICDNFERYVGGRDFAGRLDMDGILETLPNCNAGLIGRLRGAIMQLYRSVNIADFLAADKPALTLLKEGIAKMIADGKIDDKVKALQLKWFIGNLDDIITRLS</sequence>
<proteinExistence type="predicted"/>
<protein>
    <recommendedName>
        <fullName evidence="1">KAP NTPase domain-containing protein</fullName>
    </recommendedName>
</protein>
<name>A0A9D1DAL8_9FIRM</name>
<evidence type="ECO:0000313" key="3">
    <source>
        <dbReference type="Proteomes" id="UP000824179"/>
    </source>
</evidence>
<evidence type="ECO:0000259" key="1">
    <source>
        <dbReference type="Pfam" id="PF07693"/>
    </source>
</evidence>
<dbReference type="Gene3D" id="3.40.50.300">
    <property type="entry name" value="P-loop containing nucleotide triphosphate hydrolases"/>
    <property type="match status" value="1"/>
</dbReference>
<feature type="domain" description="KAP NTPase" evidence="1">
    <location>
        <begin position="19"/>
        <end position="264"/>
    </location>
</feature>
<dbReference type="InterPro" id="IPR011646">
    <property type="entry name" value="KAP_P-loop"/>
</dbReference>
<dbReference type="InterPro" id="IPR027417">
    <property type="entry name" value="P-loop_NTPase"/>
</dbReference>
<organism evidence="2 3">
    <name type="scientific">Candidatus Coproplasma stercoripullorum</name>
    <dbReference type="NCBI Taxonomy" id="2840751"/>
    <lineage>
        <taxon>Bacteria</taxon>
        <taxon>Bacillati</taxon>
        <taxon>Bacillota</taxon>
        <taxon>Clostridia</taxon>
        <taxon>Eubacteriales</taxon>
        <taxon>Candidatus Coproplasma</taxon>
    </lineage>
</organism>
<dbReference type="AlphaFoldDB" id="A0A9D1DAL8"/>
<dbReference type="SUPFAM" id="SSF52540">
    <property type="entry name" value="P-loop containing nucleoside triphosphate hydrolases"/>
    <property type="match status" value="1"/>
</dbReference>
<evidence type="ECO:0000313" key="2">
    <source>
        <dbReference type="EMBL" id="HIR38986.1"/>
    </source>
</evidence>